<evidence type="ECO:0000259" key="11">
    <source>
        <dbReference type="PROSITE" id="PS50887"/>
    </source>
</evidence>
<feature type="transmembrane region" description="Helical" evidence="9">
    <location>
        <begin position="122"/>
        <end position="141"/>
    </location>
</feature>
<dbReference type="SMART" id="SM00267">
    <property type="entry name" value="GGDEF"/>
    <property type="match status" value="1"/>
</dbReference>
<protein>
    <recommendedName>
        <fullName evidence="2">histidine kinase</fullName>
        <ecNumber evidence="2">2.7.13.3</ecNumber>
    </recommendedName>
</protein>
<dbReference type="Pfam" id="PF00512">
    <property type="entry name" value="HisKA"/>
    <property type="match status" value="1"/>
</dbReference>
<feature type="domain" description="Histidine kinase" evidence="10">
    <location>
        <begin position="324"/>
        <end position="528"/>
    </location>
</feature>
<dbReference type="InterPro" id="IPR036097">
    <property type="entry name" value="HisK_dim/P_sf"/>
</dbReference>
<dbReference type="NCBIfam" id="TIGR00254">
    <property type="entry name" value="GGDEF"/>
    <property type="match status" value="1"/>
</dbReference>
<keyword evidence="6" id="KW-0418">Kinase</keyword>
<evidence type="ECO:0000256" key="8">
    <source>
        <dbReference type="ARBA" id="ARBA00023012"/>
    </source>
</evidence>
<dbReference type="SUPFAM" id="SSF55073">
    <property type="entry name" value="Nucleotide cyclase"/>
    <property type="match status" value="1"/>
</dbReference>
<keyword evidence="9" id="KW-1133">Transmembrane helix</keyword>
<dbReference type="InterPro" id="IPR029787">
    <property type="entry name" value="Nucleotide_cyclase"/>
</dbReference>
<evidence type="ECO:0000256" key="3">
    <source>
        <dbReference type="ARBA" id="ARBA00022553"/>
    </source>
</evidence>
<evidence type="ECO:0000256" key="7">
    <source>
        <dbReference type="ARBA" id="ARBA00022840"/>
    </source>
</evidence>
<evidence type="ECO:0000256" key="2">
    <source>
        <dbReference type="ARBA" id="ARBA00012438"/>
    </source>
</evidence>
<dbReference type="PROSITE" id="PS50109">
    <property type="entry name" value="HIS_KIN"/>
    <property type="match status" value="1"/>
</dbReference>
<keyword evidence="7 12" id="KW-0067">ATP-binding</keyword>
<dbReference type="InterPro" id="IPR003661">
    <property type="entry name" value="HisK_dim/P_dom"/>
</dbReference>
<organism evidence="12 13">
    <name type="scientific">Paenibacillus hexagrammi</name>
    <dbReference type="NCBI Taxonomy" id="2908839"/>
    <lineage>
        <taxon>Bacteria</taxon>
        <taxon>Bacillati</taxon>
        <taxon>Bacillota</taxon>
        <taxon>Bacilli</taxon>
        <taxon>Bacillales</taxon>
        <taxon>Paenibacillaceae</taxon>
        <taxon>Paenibacillus</taxon>
    </lineage>
</organism>
<evidence type="ECO:0000256" key="9">
    <source>
        <dbReference type="SAM" id="Phobius"/>
    </source>
</evidence>
<feature type="transmembrane region" description="Helical" evidence="9">
    <location>
        <begin position="28"/>
        <end position="44"/>
    </location>
</feature>
<comment type="catalytic activity">
    <reaction evidence="1">
        <text>ATP + protein L-histidine = ADP + protein N-phospho-L-histidine.</text>
        <dbReference type="EC" id="2.7.13.3"/>
    </reaction>
</comment>
<dbReference type="Gene3D" id="1.10.287.130">
    <property type="match status" value="1"/>
</dbReference>
<keyword evidence="9" id="KW-0812">Transmembrane</keyword>
<feature type="domain" description="GGDEF" evidence="11">
    <location>
        <begin position="184"/>
        <end position="313"/>
    </location>
</feature>
<dbReference type="PRINTS" id="PR00344">
    <property type="entry name" value="BCTRLSENSOR"/>
</dbReference>
<dbReference type="Gene3D" id="3.30.565.10">
    <property type="entry name" value="Histidine kinase-like ATPase, C-terminal domain"/>
    <property type="match status" value="1"/>
</dbReference>
<evidence type="ECO:0000313" key="13">
    <source>
        <dbReference type="Proteomes" id="UP001649230"/>
    </source>
</evidence>
<keyword evidence="9" id="KW-0472">Membrane</keyword>
<dbReference type="InterPro" id="IPR043128">
    <property type="entry name" value="Rev_trsase/Diguanyl_cyclase"/>
</dbReference>
<keyword evidence="8" id="KW-0902">Two-component regulatory system</keyword>
<dbReference type="Gene3D" id="3.30.70.270">
    <property type="match status" value="1"/>
</dbReference>
<dbReference type="EC" id="2.7.13.3" evidence="2"/>
<feature type="transmembrane region" description="Helical" evidence="9">
    <location>
        <begin position="6"/>
        <end position="21"/>
    </location>
</feature>
<dbReference type="GO" id="GO:0005524">
    <property type="term" value="F:ATP binding"/>
    <property type="evidence" value="ECO:0007669"/>
    <property type="project" value="UniProtKB-KW"/>
</dbReference>
<proteinExistence type="predicted"/>
<evidence type="ECO:0000256" key="5">
    <source>
        <dbReference type="ARBA" id="ARBA00022741"/>
    </source>
</evidence>
<dbReference type="CDD" id="cd01949">
    <property type="entry name" value="GGDEF"/>
    <property type="match status" value="1"/>
</dbReference>
<dbReference type="SMART" id="SM00388">
    <property type="entry name" value="HisKA"/>
    <property type="match status" value="1"/>
</dbReference>
<dbReference type="InterPro" id="IPR004358">
    <property type="entry name" value="Sig_transdc_His_kin-like_C"/>
</dbReference>
<dbReference type="InterPro" id="IPR036890">
    <property type="entry name" value="HATPase_C_sf"/>
</dbReference>
<keyword evidence="3" id="KW-0597">Phosphoprotein</keyword>
<dbReference type="EMBL" id="CP090978">
    <property type="protein sequence ID" value="UJF35213.1"/>
    <property type="molecule type" value="Genomic_DNA"/>
</dbReference>
<name>A0ABY3SMD5_9BACL</name>
<evidence type="ECO:0000259" key="10">
    <source>
        <dbReference type="PROSITE" id="PS50109"/>
    </source>
</evidence>
<gene>
    <name evidence="12" type="ORF">L0M14_08845</name>
</gene>
<dbReference type="InterPro" id="IPR003594">
    <property type="entry name" value="HATPase_dom"/>
</dbReference>
<keyword evidence="4" id="KW-0808">Transferase</keyword>
<dbReference type="SUPFAM" id="SSF55874">
    <property type="entry name" value="ATPase domain of HSP90 chaperone/DNA topoisomerase II/histidine kinase"/>
    <property type="match status" value="1"/>
</dbReference>
<evidence type="ECO:0000313" key="12">
    <source>
        <dbReference type="EMBL" id="UJF35213.1"/>
    </source>
</evidence>
<dbReference type="PANTHER" id="PTHR43065:SF10">
    <property type="entry name" value="PEROXIDE STRESS-ACTIVATED HISTIDINE KINASE MAK3"/>
    <property type="match status" value="1"/>
</dbReference>
<sequence length="539" mass="61855">MLILKSILYAYVLMLCVYSIAKHNTMHPLIVLAFGFLYILTLQMKRPKNLLPWIRLIVLFGFHAVTHQSMIIILYLLSMSIEINNQEQQWRGWILSFFYALGYFLLSWYVPTMKFDDSWPSFLAISMLHFVSAFYLTLSTMHKTKQAEMLKIERTRLTTQDALTGLVNYEECHRRLEQLVADKKSLAFILIDCNDLKSMNTNKGFQAGNIILKQIADLLKILFSDAYMISRYGGDEFSIVLPIADQQTTPSHYKLLLESELPKLTGIQITYGISTFPYEGQTKDDLVLLAEHQLSLKKREVWLKREEHMVRAEKLRVVGELASGMAHEIRNPLTTVRGFLQISKSNDYNIRDWYSMIMDEIDRMSELTGEFLQFSKPHSTLFHIRSLQECLTRVISLTESEATRLGHIIRYQAPEMAIYILMDQDKMIQLILNLVKNAYEAIEDNGVIQLHLASNGSSAIMVIEDNGPGIPSEMMEKIFHPFYTTKESGTGLGLSICHKIVQEHEGTIEVESQLGIGTRFILTFPIAADQEQRNQAALS</sequence>
<reference evidence="12 13" key="1">
    <citation type="journal article" date="2024" name="Int. J. Syst. Evol. Microbiol.">
        <title>Paenibacillus hexagrammi sp. nov., a novel bacterium isolated from the gut content of Hexagrammos agrammus.</title>
        <authorList>
            <person name="Jung H.K."/>
            <person name="Kim D.G."/>
            <person name="Zin H."/>
            <person name="Park J."/>
            <person name="Jung H."/>
            <person name="Kim Y.O."/>
            <person name="Kong H.J."/>
            <person name="Kim J.W."/>
            <person name="Kim Y.S."/>
        </authorList>
    </citation>
    <scope>NUCLEOTIDE SEQUENCE [LARGE SCALE GENOMIC DNA]</scope>
    <source>
        <strain evidence="12 13">YPD9-1</strain>
    </source>
</reference>
<dbReference type="SUPFAM" id="SSF47384">
    <property type="entry name" value="Homodimeric domain of signal transducing histidine kinase"/>
    <property type="match status" value="1"/>
</dbReference>
<dbReference type="Proteomes" id="UP001649230">
    <property type="component" value="Chromosome"/>
</dbReference>
<keyword evidence="13" id="KW-1185">Reference proteome</keyword>
<dbReference type="Pfam" id="PF00990">
    <property type="entry name" value="GGDEF"/>
    <property type="match status" value="1"/>
</dbReference>
<keyword evidence="5" id="KW-0547">Nucleotide-binding</keyword>
<dbReference type="CDD" id="cd00082">
    <property type="entry name" value="HisKA"/>
    <property type="match status" value="1"/>
</dbReference>
<feature type="transmembrane region" description="Helical" evidence="9">
    <location>
        <begin position="56"/>
        <end position="78"/>
    </location>
</feature>
<dbReference type="PROSITE" id="PS50887">
    <property type="entry name" value="GGDEF"/>
    <property type="match status" value="1"/>
</dbReference>
<dbReference type="RefSeq" id="WP_235121783.1">
    <property type="nucleotide sequence ID" value="NZ_CP090978.1"/>
</dbReference>
<dbReference type="InterPro" id="IPR000160">
    <property type="entry name" value="GGDEF_dom"/>
</dbReference>
<evidence type="ECO:0000256" key="4">
    <source>
        <dbReference type="ARBA" id="ARBA00022679"/>
    </source>
</evidence>
<dbReference type="InterPro" id="IPR005467">
    <property type="entry name" value="His_kinase_dom"/>
</dbReference>
<dbReference type="Pfam" id="PF02518">
    <property type="entry name" value="HATPase_c"/>
    <property type="match status" value="1"/>
</dbReference>
<evidence type="ECO:0000256" key="1">
    <source>
        <dbReference type="ARBA" id="ARBA00000085"/>
    </source>
</evidence>
<dbReference type="PANTHER" id="PTHR43065">
    <property type="entry name" value="SENSOR HISTIDINE KINASE"/>
    <property type="match status" value="1"/>
</dbReference>
<dbReference type="SMART" id="SM00387">
    <property type="entry name" value="HATPase_c"/>
    <property type="match status" value="1"/>
</dbReference>
<feature type="transmembrane region" description="Helical" evidence="9">
    <location>
        <begin position="90"/>
        <end position="110"/>
    </location>
</feature>
<evidence type="ECO:0000256" key="6">
    <source>
        <dbReference type="ARBA" id="ARBA00022777"/>
    </source>
</evidence>
<accession>A0ABY3SMD5</accession>